<evidence type="ECO:0000259" key="1">
    <source>
        <dbReference type="Pfam" id="PF00561"/>
    </source>
</evidence>
<evidence type="ECO:0000313" key="3">
    <source>
        <dbReference type="Proteomes" id="UP000028715"/>
    </source>
</evidence>
<gene>
    <name evidence="2" type="ORF">IW19_22625</name>
</gene>
<dbReference type="GO" id="GO:0004301">
    <property type="term" value="F:epoxide hydrolase activity"/>
    <property type="evidence" value="ECO:0007669"/>
    <property type="project" value="TreeGrafter"/>
</dbReference>
<dbReference type="InterPro" id="IPR000639">
    <property type="entry name" value="Epox_hydrolase-like"/>
</dbReference>
<keyword evidence="3" id="KW-1185">Reference proteome</keyword>
<dbReference type="Proteomes" id="UP000028715">
    <property type="component" value="Unassembled WGS sequence"/>
</dbReference>
<keyword evidence="2" id="KW-0378">Hydrolase</keyword>
<dbReference type="PANTHER" id="PTHR42977">
    <property type="entry name" value="HYDROLASE-RELATED"/>
    <property type="match status" value="1"/>
</dbReference>
<feature type="domain" description="AB hydrolase-1" evidence="1">
    <location>
        <begin position="24"/>
        <end position="267"/>
    </location>
</feature>
<dbReference type="InterPro" id="IPR051340">
    <property type="entry name" value="Haloalkane_dehalogenase"/>
</dbReference>
<dbReference type="InterPro" id="IPR029058">
    <property type="entry name" value="AB_hydrolase_fold"/>
</dbReference>
<name>A0A085ZET0_9FLAO</name>
<protein>
    <submittedName>
        <fullName evidence="2">Alpha/beta hydrolase</fullName>
    </submittedName>
</protein>
<dbReference type="PRINTS" id="PR00412">
    <property type="entry name" value="EPOXHYDRLASE"/>
</dbReference>
<dbReference type="SUPFAM" id="SSF53474">
    <property type="entry name" value="alpha/beta-Hydrolases"/>
    <property type="match status" value="1"/>
</dbReference>
<organism evidence="2 3">
    <name type="scientific">Flavobacterium reichenbachii</name>
    <dbReference type="NCBI Taxonomy" id="362418"/>
    <lineage>
        <taxon>Bacteria</taxon>
        <taxon>Pseudomonadati</taxon>
        <taxon>Bacteroidota</taxon>
        <taxon>Flavobacteriia</taxon>
        <taxon>Flavobacteriales</taxon>
        <taxon>Flavobacteriaceae</taxon>
        <taxon>Flavobacterium</taxon>
    </lineage>
</organism>
<dbReference type="AlphaFoldDB" id="A0A085ZET0"/>
<accession>A0A085ZET0</accession>
<dbReference type="STRING" id="362418.IW19_22625"/>
<sequence>MEYKTITVDSLNIFYREAGEISKPTILLLHGFPSSSHMYRDLINDLADSYHVIAPDYPGFGQSSAPAVKQYQYTFDNLSTTIEHFIDKLNIKKTTLYLQDYGGPVGMRIATRRPELIQAIIIQNANAYVDGLGNLLKPLTAYIENKNPETEKAARFFLSPEATKWQYLTGAEDPSKIAPDSYIVDQYYLDRKGNDEIQLALFSNYGTNIALYEKWHQYFVKFKPPMLVVWGKNDEFFVSAGALAYKKNNPTAEIHLLNGGHFLLEEHHLEVSKIIKKFISKKLH</sequence>
<evidence type="ECO:0000313" key="2">
    <source>
        <dbReference type="EMBL" id="KFF02944.1"/>
    </source>
</evidence>
<dbReference type="Gene3D" id="3.40.50.1820">
    <property type="entry name" value="alpha/beta hydrolase"/>
    <property type="match status" value="1"/>
</dbReference>
<dbReference type="eggNOG" id="COG0596">
    <property type="taxonomic scope" value="Bacteria"/>
</dbReference>
<dbReference type="EMBL" id="JPRL01000003">
    <property type="protein sequence ID" value="KFF02944.1"/>
    <property type="molecule type" value="Genomic_DNA"/>
</dbReference>
<dbReference type="PRINTS" id="PR00111">
    <property type="entry name" value="ABHYDROLASE"/>
</dbReference>
<proteinExistence type="predicted"/>
<dbReference type="Pfam" id="PF00561">
    <property type="entry name" value="Abhydrolase_1"/>
    <property type="match status" value="1"/>
</dbReference>
<comment type="caution">
    <text evidence="2">The sequence shown here is derived from an EMBL/GenBank/DDBJ whole genome shotgun (WGS) entry which is preliminary data.</text>
</comment>
<dbReference type="PANTHER" id="PTHR42977:SF1">
    <property type="entry name" value="BLR6576 PROTEIN"/>
    <property type="match status" value="1"/>
</dbReference>
<dbReference type="InterPro" id="IPR000073">
    <property type="entry name" value="AB_hydrolase_1"/>
</dbReference>
<reference evidence="2 3" key="1">
    <citation type="submission" date="2014-07" db="EMBL/GenBank/DDBJ databases">
        <title>Genome of Flavobacterium reichenbachii LMG 25512.</title>
        <authorList>
            <person name="Stropko S.J."/>
            <person name="Pipes S.E."/>
            <person name="Newman J.D."/>
        </authorList>
    </citation>
    <scope>NUCLEOTIDE SEQUENCE [LARGE SCALE GENOMIC DNA]</scope>
    <source>
        <strain evidence="2 3">LMG 25512</strain>
    </source>
</reference>